<dbReference type="Proteomes" id="UP000005459">
    <property type="component" value="Unassembled WGS sequence"/>
</dbReference>
<feature type="region of interest" description="Disordered" evidence="1">
    <location>
        <begin position="1"/>
        <end position="36"/>
    </location>
</feature>
<evidence type="ECO:0000313" key="2">
    <source>
        <dbReference type="EMBL" id="EGV19745.1"/>
    </source>
</evidence>
<evidence type="ECO:0000313" key="3">
    <source>
        <dbReference type="Proteomes" id="UP000005459"/>
    </source>
</evidence>
<proteinExistence type="predicted"/>
<evidence type="ECO:0000256" key="1">
    <source>
        <dbReference type="SAM" id="MobiDB-lite"/>
    </source>
</evidence>
<keyword evidence="3" id="KW-1185">Reference proteome</keyword>
<accession>F9U7W5</accession>
<dbReference type="EMBL" id="AFWV01000003">
    <property type="protein sequence ID" value="EGV19745.1"/>
    <property type="molecule type" value="Genomic_DNA"/>
</dbReference>
<name>F9U7W5_9GAMM</name>
<protein>
    <submittedName>
        <fullName evidence="2">Uncharacterized protein</fullName>
    </submittedName>
</protein>
<organism evidence="2 3">
    <name type="scientific">Thiocapsa marina 5811</name>
    <dbReference type="NCBI Taxonomy" id="768671"/>
    <lineage>
        <taxon>Bacteria</taxon>
        <taxon>Pseudomonadati</taxon>
        <taxon>Pseudomonadota</taxon>
        <taxon>Gammaproteobacteria</taxon>
        <taxon>Chromatiales</taxon>
        <taxon>Chromatiaceae</taxon>
        <taxon>Thiocapsa</taxon>
    </lineage>
</organism>
<dbReference type="STRING" id="768671.ThimaDRAFT_1191"/>
<dbReference type="AlphaFoldDB" id="F9U7W5"/>
<reference evidence="2 3" key="1">
    <citation type="submission" date="2011-06" db="EMBL/GenBank/DDBJ databases">
        <title>The draft genome of Thiocapsa marina 5811.</title>
        <authorList>
            <consortium name="US DOE Joint Genome Institute (JGI-PGF)"/>
            <person name="Lucas S."/>
            <person name="Han J."/>
            <person name="Cheng J.-F."/>
            <person name="Goodwin L."/>
            <person name="Pitluck S."/>
            <person name="Peters L."/>
            <person name="Land M.L."/>
            <person name="Hauser L."/>
            <person name="Vogl K."/>
            <person name="Liu Z."/>
            <person name="Imhoff J."/>
            <person name="Thiel V."/>
            <person name="Frigaard N.-U."/>
            <person name="Bryant D."/>
            <person name="Woyke T.J."/>
        </authorList>
    </citation>
    <scope>NUCLEOTIDE SEQUENCE [LARGE SCALE GENOMIC DNA]</scope>
    <source>
        <strain evidence="2 3">5811</strain>
    </source>
</reference>
<gene>
    <name evidence="2" type="ORF">ThimaDRAFT_1191</name>
</gene>
<sequence length="36" mass="3645">MVQGNSIGIGIDASLGLPGTTRPGSREESITEQTTA</sequence>